<dbReference type="InterPro" id="IPR043128">
    <property type="entry name" value="Rev_trsase/Diguanyl_cyclase"/>
</dbReference>
<keyword evidence="3" id="KW-1185">Reference proteome</keyword>
<sequence>MHRPRIEPGAPAWQASILPLNQKQTTSWIIPSLLKLQEEVVVSEKDQLLEKLKARAQGKGESSEAYIKDVLYLCKQINPNTNENEKVAHLIKGVSEEIYKAIVTFEISTKEEFIRWCRKIELSQKKRVNMRIVFDRLPNAAAINPAESESLEDLIRRIVREEIHHALNPEPATLKQSSLDLIIREEVERNLSAISQPIETEEEYREKTAFITPDGLYEFQVMPFGLCNAPETFERMMDKLLAELKWTICLCYLYDIIVNCHIL</sequence>
<dbReference type="Proteomes" id="UP001235939">
    <property type="component" value="Chromosome 01"/>
</dbReference>
<accession>A0ABY6JVL5</accession>
<reference evidence="2 3" key="1">
    <citation type="submission" date="2022-01" db="EMBL/GenBank/DDBJ databases">
        <title>A chromosomal length assembly of Cordylochernes scorpioides.</title>
        <authorList>
            <person name="Zeh D."/>
            <person name="Zeh J."/>
        </authorList>
    </citation>
    <scope>NUCLEOTIDE SEQUENCE [LARGE SCALE GENOMIC DNA]</scope>
    <source>
        <strain evidence="2">IN4F17</strain>
        <tissue evidence="2">Whole Body</tissue>
    </source>
</reference>
<dbReference type="PANTHER" id="PTHR24559">
    <property type="entry name" value="TRANSPOSON TY3-I GAG-POL POLYPROTEIN"/>
    <property type="match status" value="1"/>
</dbReference>
<dbReference type="Pfam" id="PF00078">
    <property type="entry name" value="RVT_1"/>
    <property type="match status" value="1"/>
</dbReference>
<organism evidence="2 3">
    <name type="scientific">Cordylochernes scorpioides</name>
    <dbReference type="NCBI Taxonomy" id="51811"/>
    <lineage>
        <taxon>Eukaryota</taxon>
        <taxon>Metazoa</taxon>
        <taxon>Ecdysozoa</taxon>
        <taxon>Arthropoda</taxon>
        <taxon>Chelicerata</taxon>
        <taxon>Arachnida</taxon>
        <taxon>Pseudoscorpiones</taxon>
        <taxon>Cheliferoidea</taxon>
        <taxon>Chernetidae</taxon>
        <taxon>Cordylochernes</taxon>
    </lineage>
</organism>
<evidence type="ECO:0000313" key="3">
    <source>
        <dbReference type="Proteomes" id="UP001235939"/>
    </source>
</evidence>
<feature type="domain" description="Reverse transcriptase" evidence="1">
    <location>
        <begin position="198"/>
        <end position="260"/>
    </location>
</feature>
<dbReference type="InterPro" id="IPR043502">
    <property type="entry name" value="DNA/RNA_pol_sf"/>
</dbReference>
<dbReference type="EMBL" id="CP092863">
    <property type="protein sequence ID" value="UYV60277.1"/>
    <property type="molecule type" value="Genomic_DNA"/>
</dbReference>
<dbReference type="InterPro" id="IPR053134">
    <property type="entry name" value="RNA-dir_DNA_polymerase"/>
</dbReference>
<gene>
    <name evidence="2" type="ORF">LAZ67_1000679</name>
</gene>
<protein>
    <submittedName>
        <fullName evidence="2">K02A2.6-like</fullName>
    </submittedName>
</protein>
<evidence type="ECO:0000259" key="1">
    <source>
        <dbReference type="Pfam" id="PF00078"/>
    </source>
</evidence>
<name>A0ABY6JVL5_9ARAC</name>
<dbReference type="Gene3D" id="3.30.70.270">
    <property type="match status" value="1"/>
</dbReference>
<dbReference type="InterPro" id="IPR000477">
    <property type="entry name" value="RT_dom"/>
</dbReference>
<proteinExistence type="predicted"/>
<evidence type="ECO:0000313" key="2">
    <source>
        <dbReference type="EMBL" id="UYV60277.1"/>
    </source>
</evidence>
<dbReference type="SUPFAM" id="SSF56672">
    <property type="entry name" value="DNA/RNA polymerases"/>
    <property type="match status" value="1"/>
</dbReference>
<dbReference type="Gene3D" id="3.10.10.10">
    <property type="entry name" value="HIV Type 1 Reverse Transcriptase, subunit A, domain 1"/>
    <property type="match status" value="1"/>
</dbReference>
<dbReference type="PANTHER" id="PTHR24559:SF444">
    <property type="entry name" value="REVERSE TRANSCRIPTASE DOMAIN-CONTAINING PROTEIN"/>
    <property type="match status" value="1"/>
</dbReference>